<proteinExistence type="predicted"/>
<evidence type="ECO:0000256" key="2">
    <source>
        <dbReference type="ARBA" id="ARBA00023315"/>
    </source>
</evidence>
<evidence type="ECO:0000256" key="1">
    <source>
        <dbReference type="ARBA" id="ARBA00022679"/>
    </source>
</evidence>
<reference evidence="4 5" key="1">
    <citation type="submission" date="2020-07" db="EMBL/GenBank/DDBJ databases">
        <title>isolation of Luteimonas sp. SJ-16.</title>
        <authorList>
            <person name="Huang X.-X."/>
            <person name="Xu L."/>
            <person name="Sun J.-Q."/>
        </authorList>
    </citation>
    <scope>NUCLEOTIDE SEQUENCE [LARGE SCALE GENOMIC DNA]</scope>
    <source>
        <strain evidence="4 5">SJ-16</strain>
    </source>
</reference>
<dbReference type="SUPFAM" id="SSF55729">
    <property type="entry name" value="Acyl-CoA N-acyltransferases (Nat)"/>
    <property type="match status" value="1"/>
</dbReference>
<protein>
    <submittedName>
        <fullName evidence="4">GNAT family N-acetyltransferase</fullName>
    </submittedName>
</protein>
<dbReference type="InterPro" id="IPR016181">
    <property type="entry name" value="Acyl_CoA_acyltransferase"/>
</dbReference>
<feature type="domain" description="N-acetyltransferase" evidence="3">
    <location>
        <begin position="1"/>
        <end position="128"/>
    </location>
</feature>
<keyword evidence="2" id="KW-0012">Acyltransferase</keyword>
<evidence type="ECO:0000313" key="4">
    <source>
        <dbReference type="EMBL" id="NYZ61869.1"/>
    </source>
</evidence>
<dbReference type="InterPro" id="IPR000182">
    <property type="entry name" value="GNAT_dom"/>
</dbReference>
<dbReference type="NCBIfam" id="NF040501">
    <property type="entry name" value="resist_ArsN2"/>
    <property type="match status" value="1"/>
</dbReference>
<dbReference type="PANTHER" id="PTHR43877">
    <property type="entry name" value="AMINOALKYLPHOSPHONATE N-ACETYLTRANSFERASE-RELATED-RELATED"/>
    <property type="match status" value="1"/>
</dbReference>
<dbReference type="Gene3D" id="3.40.630.30">
    <property type="match status" value="1"/>
</dbReference>
<keyword evidence="5" id="KW-1185">Reference proteome</keyword>
<organism evidence="4 5">
    <name type="scientific">Luteimonas deserti</name>
    <dbReference type="NCBI Taxonomy" id="2752306"/>
    <lineage>
        <taxon>Bacteria</taxon>
        <taxon>Pseudomonadati</taxon>
        <taxon>Pseudomonadota</taxon>
        <taxon>Gammaproteobacteria</taxon>
        <taxon>Lysobacterales</taxon>
        <taxon>Lysobacteraceae</taxon>
        <taxon>Luteimonas</taxon>
    </lineage>
</organism>
<evidence type="ECO:0000259" key="3">
    <source>
        <dbReference type="PROSITE" id="PS51186"/>
    </source>
</evidence>
<gene>
    <name evidence="4" type="ORF">H0E82_03690</name>
</gene>
<dbReference type="CDD" id="cd04301">
    <property type="entry name" value="NAT_SF"/>
    <property type="match status" value="1"/>
</dbReference>
<dbReference type="EMBL" id="JACCJZ010000010">
    <property type="protein sequence ID" value="NYZ61869.1"/>
    <property type="molecule type" value="Genomic_DNA"/>
</dbReference>
<dbReference type="AlphaFoldDB" id="A0A7Z0QNI7"/>
<dbReference type="Proteomes" id="UP000589896">
    <property type="component" value="Unassembled WGS sequence"/>
</dbReference>
<dbReference type="PROSITE" id="PS51186">
    <property type="entry name" value="GNAT"/>
    <property type="match status" value="1"/>
</dbReference>
<comment type="caution">
    <text evidence="4">The sequence shown here is derived from an EMBL/GenBank/DDBJ whole genome shotgun (WGS) entry which is preliminary data.</text>
</comment>
<keyword evidence="1 4" id="KW-0808">Transferase</keyword>
<sequence length="145" mass="14788">MSQAIQSVQLTPRVEALLTAGGLPVSDLRDGAVTLFAHVDGDRLEGVVGLEIHGPSALLRSLAVAEGARGTGLGAALVAHAERHATAQGVRTVYLLTTSAAAFFARHGYRHADRGLAPAAIAATPQFAGLCPASSAFMSKVLAAH</sequence>
<name>A0A7Z0QNI7_9GAMM</name>
<dbReference type="RefSeq" id="WP_180543912.1">
    <property type="nucleotide sequence ID" value="NZ_JACCJZ010000010.1"/>
</dbReference>
<evidence type="ECO:0000313" key="5">
    <source>
        <dbReference type="Proteomes" id="UP000589896"/>
    </source>
</evidence>
<dbReference type="Pfam" id="PF13508">
    <property type="entry name" value="Acetyltransf_7"/>
    <property type="match status" value="1"/>
</dbReference>
<dbReference type="GO" id="GO:0016747">
    <property type="term" value="F:acyltransferase activity, transferring groups other than amino-acyl groups"/>
    <property type="evidence" value="ECO:0007669"/>
    <property type="project" value="InterPro"/>
</dbReference>
<dbReference type="InterPro" id="IPR050832">
    <property type="entry name" value="Bact_Acetyltransf"/>
</dbReference>
<accession>A0A7Z0QNI7</accession>